<sequence>MAIYRPSFRSLGTRYLHLPDRTFLPNHCPETSILALRRKPQGRFQTIKSKRRRFGVRSSGVSKREIAKREIDGDRINGFSEKIGNWAGFFGTVLPWGSWWRLFEDEEPQFAAAKPVRVSFAVRRMWVLIGDDRWIIFVGFGALIGAALSEISMPGIFTASIFSAQRGDSMAFYRNSQLLVLLCLISGICSGIRSGCFAVANTILVRRLRETLYSVIVFQDISFFDREAVGDLTSRLGADCQRLSNVIGNDINLILRNMLQGTGALVNLLMLSWPLALSAVVICSVLSTFFLHYSRYKKKAAKLTQDFTAIANEVARETLSLIRTVQIYGAEEKERGRFNHWLDKMAFITMRESAAYGLWNMSFVTLYRSTQVFAVLLGGMSILSDHVSPEQLTKYVLYCEWLIYATWRVTDNVSSLVQSVGASEEVFQLMNRVPSNQFLSKGDKLQRIMGHIQFVNVSFRYPSRVKVPVLDHVNISVQANEVVAIVGPNGSGKSTLINLLLRLYDPTNGQIYIDDCPLKELDIRWLRENIGFVEQEPHLFHMDIKSNIKYGCSGDIKQEDIEWAAKQAYAHDFISSFPDGYETLVDDKLVSGGQKQRIAIARAILRDPTILILDEATSALDSESEHYVQGVIHAFRNDRKAKRTVVVIAHRFSTIKAADRVVVMDSGRVTEMGNHRELILKDGFYAKLIGAQTDGLV</sequence>
<dbReference type="InterPro" id="IPR027417">
    <property type="entry name" value="P-loop_NTPase"/>
</dbReference>
<dbReference type="Gene3D" id="1.20.1560.10">
    <property type="entry name" value="ABC transporter type 1, transmembrane domain"/>
    <property type="match status" value="1"/>
</dbReference>
<dbReference type="InterPro" id="IPR003593">
    <property type="entry name" value="AAA+_ATPase"/>
</dbReference>
<dbReference type="InterPro" id="IPR039421">
    <property type="entry name" value="Type_1_exporter"/>
</dbReference>
<dbReference type="GO" id="GO:0015421">
    <property type="term" value="F:ABC-type oligopeptide transporter activity"/>
    <property type="evidence" value="ECO:0007669"/>
    <property type="project" value="TreeGrafter"/>
</dbReference>
<dbReference type="AlphaFoldDB" id="A0A2P5EFE0"/>
<comment type="caution">
    <text evidence="10">The sequence shown here is derived from an EMBL/GenBank/DDBJ whole genome shotgun (WGS) entry which is preliminary data.</text>
</comment>
<keyword evidence="3" id="KW-0547">Nucleotide-binding</keyword>
<dbReference type="Gene3D" id="3.40.50.300">
    <property type="entry name" value="P-loop containing nucleotide triphosphate hydrolases"/>
    <property type="match status" value="1"/>
</dbReference>
<evidence type="ECO:0000256" key="2">
    <source>
        <dbReference type="ARBA" id="ARBA00022692"/>
    </source>
</evidence>
<dbReference type="InterPro" id="IPR003439">
    <property type="entry name" value="ABC_transporter-like_ATP-bd"/>
</dbReference>
<dbReference type="PROSITE" id="PS00211">
    <property type="entry name" value="ABC_TRANSPORTER_1"/>
    <property type="match status" value="1"/>
</dbReference>
<evidence type="ECO:0000313" key="11">
    <source>
        <dbReference type="Proteomes" id="UP000237000"/>
    </source>
</evidence>
<evidence type="ECO:0000256" key="7">
    <source>
        <dbReference type="SAM" id="Phobius"/>
    </source>
</evidence>
<dbReference type="SMART" id="SM00382">
    <property type="entry name" value="AAA"/>
    <property type="match status" value="1"/>
</dbReference>
<keyword evidence="11" id="KW-1185">Reference proteome</keyword>
<dbReference type="SUPFAM" id="SSF90123">
    <property type="entry name" value="ABC transporter transmembrane region"/>
    <property type="match status" value="1"/>
</dbReference>
<dbReference type="SUPFAM" id="SSF52540">
    <property type="entry name" value="P-loop containing nucleoside triphosphate hydrolases"/>
    <property type="match status" value="1"/>
</dbReference>
<reference evidence="11" key="1">
    <citation type="submission" date="2016-06" db="EMBL/GenBank/DDBJ databases">
        <title>Parallel loss of symbiosis genes in relatives of nitrogen-fixing non-legume Parasponia.</title>
        <authorList>
            <person name="Van Velzen R."/>
            <person name="Holmer R."/>
            <person name="Bu F."/>
            <person name="Rutten L."/>
            <person name="Van Zeijl A."/>
            <person name="Liu W."/>
            <person name="Santuari L."/>
            <person name="Cao Q."/>
            <person name="Sharma T."/>
            <person name="Shen D."/>
            <person name="Roswanjaya Y."/>
            <person name="Wardhani T."/>
            <person name="Kalhor M.S."/>
            <person name="Jansen J."/>
            <person name="Van den Hoogen J."/>
            <person name="Gungor B."/>
            <person name="Hartog M."/>
            <person name="Hontelez J."/>
            <person name="Verver J."/>
            <person name="Yang W.-C."/>
            <person name="Schijlen E."/>
            <person name="Repin R."/>
            <person name="Schilthuizen M."/>
            <person name="Schranz E."/>
            <person name="Heidstra R."/>
            <person name="Miyata K."/>
            <person name="Fedorova E."/>
            <person name="Kohlen W."/>
            <person name="Bisseling T."/>
            <person name="Smit S."/>
            <person name="Geurts R."/>
        </authorList>
    </citation>
    <scope>NUCLEOTIDE SEQUENCE [LARGE SCALE GENOMIC DNA]</scope>
    <source>
        <strain evidence="11">cv. RG33-2</strain>
    </source>
</reference>
<dbReference type="STRING" id="63057.A0A2P5EFE0"/>
<dbReference type="InterPro" id="IPR017871">
    <property type="entry name" value="ABC_transporter-like_CS"/>
</dbReference>
<dbReference type="Pfam" id="PF00664">
    <property type="entry name" value="ABC_membrane"/>
    <property type="match status" value="1"/>
</dbReference>
<dbReference type="InterPro" id="IPR036640">
    <property type="entry name" value="ABC1_TM_sf"/>
</dbReference>
<dbReference type="InterPro" id="IPR011527">
    <property type="entry name" value="ABC1_TM_dom"/>
</dbReference>
<dbReference type="FunFam" id="3.40.50.300:FF:000218">
    <property type="entry name" value="Multidrug ABC transporter ATP-binding protein"/>
    <property type="match status" value="1"/>
</dbReference>
<keyword evidence="6 7" id="KW-0472">Membrane</keyword>
<evidence type="ECO:0000256" key="1">
    <source>
        <dbReference type="ARBA" id="ARBA00004141"/>
    </source>
</evidence>
<protein>
    <submittedName>
        <fullName evidence="10">ATP-binding cassette containing protein</fullName>
    </submittedName>
</protein>
<evidence type="ECO:0000313" key="10">
    <source>
        <dbReference type="EMBL" id="PON84263.1"/>
    </source>
</evidence>
<keyword evidence="2 7" id="KW-0812">Transmembrane</keyword>
<feature type="domain" description="ABC transporter" evidence="8">
    <location>
        <begin position="452"/>
        <end position="691"/>
    </location>
</feature>
<dbReference type="PROSITE" id="PS50929">
    <property type="entry name" value="ABC_TM1F"/>
    <property type="match status" value="1"/>
</dbReference>
<dbReference type="Pfam" id="PF00005">
    <property type="entry name" value="ABC_tran"/>
    <property type="match status" value="1"/>
</dbReference>
<dbReference type="PANTHER" id="PTHR43394:SF19">
    <property type="entry name" value="ABC TRANSPORTER B FAMILY"/>
    <property type="match status" value="1"/>
</dbReference>
<dbReference type="OrthoDB" id="6500128at2759"/>
<feature type="transmembrane region" description="Helical" evidence="7">
    <location>
        <begin position="271"/>
        <end position="293"/>
    </location>
</feature>
<evidence type="ECO:0000259" key="8">
    <source>
        <dbReference type="PROSITE" id="PS50893"/>
    </source>
</evidence>
<dbReference type="PROSITE" id="PS50893">
    <property type="entry name" value="ABC_TRANSPORTER_2"/>
    <property type="match status" value="1"/>
</dbReference>
<dbReference type="CDD" id="cd18572">
    <property type="entry name" value="ABC_6TM_TAP"/>
    <property type="match status" value="1"/>
</dbReference>
<organism evidence="10 11">
    <name type="scientific">Trema orientale</name>
    <name type="common">Charcoal tree</name>
    <name type="synonym">Celtis orientalis</name>
    <dbReference type="NCBI Taxonomy" id="63057"/>
    <lineage>
        <taxon>Eukaryota</taxon>
        <taxon>Viridiplantae</taxon>
        <taxon>Streptophyta</taxon>
        <taxon>Embryophyta</taxon>
        <taxon>Tracheophyta</taxon>
        <taxon>Spermatophyta</taxon>
        <taxon>Magnoliopsida</taxon>
        <taxon>eudicotyledons</taxon>
        <taxon>Gunneridae</taxon>
        <taxon>Pentapetalae</taxon>
        <taxon>rosids</taxon>
        <taxon>fabids</taxon>
        <taxon>Rosales</taxon>
        <taxon>Cannabaceae</taxon>
        <taxon>Trema</taxon>
    </lineage>
</organism>
<dbReference type="GO" id="GO:0016887">
    <property type="term" value="F:ATP hydrolysis activity"/>
    <property type="evidence" value="ECO:0007669"/>
    <property type="project" value="InterPro"/>
</dbReference>
<evidence type="ECO:0000259" key="9">
    <source>
        <dbReference type="PROSITE" id="PS50929"/>
    </source>
</evidence>
<keyword evidence="4 10" id="KW-0067">ATP-binding</keyword>
<gene>
    <name evidence="10" type="ORF">TorRG33x02_200170</name>
</gene>
<feature type="domain" description="ABC transmembrane type-1" evidence="9">
    <location>
        <begin position="137"/>
        <end position="418"/>
    </location>
</feature>
<feature type="transmembrane region" description="Helical" evidence="7">
    <location>
        <begin position="178"/>
        <end position="204"/>
    </location>
</feature>
<evidence type="ECO:0000256" key="5">
    <source>
        <dbReference type="ARBA" id="ARBA00022989"/>
    </source>
</evidence>
<dbReference type="InParanoid" id="A0A2P5EFE0"/>
<comment type="subcellular location">
    <subcellularLocation>
        <location evidence="1">Membrane</location>
        <topology evidence="1">Multi-pass membrane protein</topology>
    </subcellularLocation>
</comment>
<dbReference type="GO" id="GO:0005524">
    <property type="term" value="F:ATP binding"/>
    <property type="evidence" value="ECO:0007669"/>
    <property type="project" value="UniProtKB-KW"/>
</dbReference>
<keyword evidence="5 7" id="KW-1133">Transmembrane helix</keyword>
<dbReference type="Proteomes" id="UP000237000">
    <property type="component" value="Unassembled WGS sequence"/>
</dbReference>
<name>A0A2P5EFE0_TREOI</name>
<evidence type="ECO:0000256" key="4">
    <source>
        <dbReference type="ARBA" id="ARBA00022840"/>
    </source>
</evidence>
<dbReference type="GO" id="GO:0016020">
    <property type="term" value="C:membrane"/>
    <property type="evidence" value="ECO:0007669"/>
    <property type="project" value="UniProtKB-SubCell"/>
</dbReference>
<proteinExistence type="predicted"/>
<feature type="transmembrane region" description="Helical" evidence="7">
    <location>
        <begin position="134"/>
        <end position="157"/>
    </location>
</feature>
<dbReference type="EMBL" id="JXTC01000166">
    <property type="protein sequence ID" value="PON84263.1"/>
    <property type="molecule type" value="Genomic_DNA"/>
</dbReference>
<evidence type="ECO:0000256" key="3">
    <source>
        <dbReference type="ARBA" id="ARBA00022741"/>
    </source>
</evidence>
<accession>A0A2P5EFE0</accession>
<evidence type="ECO:0000256" key="6">
    <source>
        <dbReference type="ARBA" id="ARBA00023136"/>
    </source>
</evidence>
<dbReference type="PANTHER" id="PTHR43394">
    <property type="entry name" value="ATP-DEPENDENT PERMEASE MDL1, MITOCHONDRIAL"/>
    <property type="match status" value="1"/>
</dbReference>